<comment type="catalytic activity">
    <reaction evidence="1">
        <text>ATP + protein L-histidine = ADP + protein N-phospho-L-histidine.</text>
        <dbReference type="EC" id="2.7.13.3"/>
    </reaction>
</comment>
<dbReference type="InterPro" id="IPR000700">
    <property type="entry name" value="PAS-assoc_C"/>
</dbReference>
<keyword evidence="8" id="KW-0547">Nucleotide-binding</keyword>
<evidence type="ECO:0000313" key="26">
    <source>
        <dbReference type="Proteomes" id="UP000604481"/>
    </source>
</evidence>
<dbReference type="InterPro" id="IPR011006">
    <property type="entry name" value="CheY-like_superfamily"/>
</dbReference>
<dbReference type="PROSITE" id="PS50110">
    <property type="entry name" value="RESPONSE_REGULATORY"/>
    <property type="match status" value="1"/>
</dbReference>
<dbReference type="InterPro" id="IPR003594">
    <property type="entry name" value="HATPase_dom"/>
</dbReference>
<dbReference type="Gene3D" id="3.30.450.20">
    <property type="entry name" value="PAS domain"/>
    <property type="match status" value="2"/>
</dbReference>
<dbReference type="PRINTS" id="PR00344">
    <property type="entry name" value="BCTRLSENSOR"/>
</dbReference>
<evidence type="ECO:0000256" key="18">
    <source>
        <dbReference type="PROSITE-ProRule" id="PRU00169"/>
    </source>
</evidence>
<dbReference type="GO" id="GO:0005886">
    <property type="term" value="C:plasma membrane"/>
    <property type="evidence" value="ECO:0007669"/>
    <property type="project" value="UniProtKB-SubCell"/>
</dbReference>
<evidence type="ECO:0000256" key="14">
    <source>
        <dbReference type="ARBA" id="ARBA00058004"/>
    </source>
</evidence>
<accession>A0A8J7K0H0</accession>
<proteinExistence type="predicted"/>
<evidence type="ECO:0000256" key="13">
    <source>
        <dbReference type="ARBA" id="ARBA00023136"/>
    </source>
</evidence>
<dbReference type="SUPFAM" id="SSF55785">
    <property type="entry name" value="PYP-like sensor domain (PAS domain)"/>
    <property type="match status" value="2"/>
</dbReference>
<dbReference type="InterPro" id="IPR003661">
    <property type="entry name" value="HisK_dim/P_dom"/>
</dbReference>
<dbReference type="SUPFAM" id="SSF52172">
    <property type="entry name" value="CheY-like"/>
    <property type="match status" value="1"/>
</dbReference>
<evidence type="ECO:0000256" key="20">
    <source>
        <dbReference type="SAM" id="Phobius"/>
    </source>
</evidence>
<keyword evidence="5 18" id="KW-0597">Phosphoprotein</keyword>
<keyword evidence="13 20" id="KW-0472">Membrane</keyword>
<dbReference type="PROSITE" id="PS50113">
    <property type="entry name" value="PAC"/>
    <property type="match status" value="1"/>
</dbReference>
<evidence type="ECO:0000256" key="5">
    <source>
        <dbReference type="ARBA" id="ARBA00022553"/>
    </source>
</evidence>
<dbReference type="EMBL" id="JADFUA010000001">
    <property type="protein sequence ID" value="MBE9608021.1"/>
    <property type="molecule type" value="Genomic_DNA"/>
</dbReference>
<evidence type="ECO:0000259" key="21">
    <source>
        <dbReference type="PROSITE" id="PS50109"/>
    </source>
</evidence>
<comment type="function">
    <text evidence="14">Member of the two-component regulatory system BvgS/BvgA. Phosphorylates BvgA via a four-step phosphorelay in response to environmental signals.</text>
</comment>
<feature type="transmembrane region" description="Helical" evidence="20">
    <location>
        <begin position="53"/>
        <end position="73"/>
    </location>
</feature>
<feature type="transmembrane region" description="Helical" evidence="20">
    <location>
        <begin position="79"/>
        <end position="97"/>
    </location>
</feature>
<dbReference type="InterPro" id="IPR007895">
    <property type="entry name" value="MASE1"/>
</dbReference>
<dbReference type="Gene3D" id="1.10.287.130">
    <property type="match status" value="1"/>
</dbReference>
<dbReference type="Pfam" id="PF02518">
    <property type="entry name" value="HATPase_c"/>
    <property type="match status" value="1"/>
</dbReference>
<dbReference type="SUPFAM" id="SSF47384">
    <property type="entry name" value="Homodimeric domain of signal transducing histidine kinase"/>
    <property type="match status" value="1"/>
</dbReference>
<evidence type="ECO:0000313" key="25">
    <source>
        <dbReference type="EMBL" id="MBE9608021.1"/>
    </source>
</evidence>
<dbReference type="Pfam" id="PF00512">
    <property type="entry name" value="HisKA"/>
    <property type="match status" value="1"/>
</dbReference>
<evidence type="ECO:0000256" key="15">
    <source>
        <dbReference type="ARBA" id="ARBA00064003"/>
    </source>
</evidence>
<dbReference type="FunFam" id="1.10.287.130:FF:000002">
    <property type="entry name" value="Two-component osmosensing histidine kinase"/>
    <property type="match status" value="1"/>
</dbReference>
<comment type="subunit">
    <text evidence="15">At low DSF concentrations, interacts with RpfF.</text>
</comment>
<gene>
    <name evidence="25" type="ORF">INR99_01540</name>
</gene>
<evidence type="ECO:0000259" key="23">
    <source>
        <dbReference type="PROSITE" id="PS50112"/>
    </source>
</evidence>
<dbReference type="InterPro" id="IPR036097">
    <property type="entry name" value="HisK_dim/P_sf"/>
</dbReference>
<dbReference type="CDD" id="cd17546">
    <property type="entry name" value="REC_hyHK_CKI1_RcsC-like"/>
    <property type="match status" value="1"/>
</dbReference>
<evidence type="ECO:0000256" key="6">
    <source>
        <dbReference type="ARBA" id="ARBA00022679"/>
    </source>
</evidence>
<evidence type="ECO:0000256" key="4">
    <source>
        <dbReference type="ARBA" id="ARBA00022475"/>
    </source>
</evidence>
<organism evidence="25 26">
    <name type="scientific">Chitinilyticum piscinae</name>
    <dbReference type="NCBI Taxonomy" id="2866724"/>
    <lineage>
        <taxon>Bacteria</taxon>
        <taxon>Pseudomonadati</taxon>
        <taxon>Pseudomonadota</taxon>
        <taxon>Betaproteobacteria</taxon>
        <taxon>Neisseriales</taxon>
        <taxon>Chitinibacteraceae</taxon>
        <taxon>Chitinilyticum</taxon>
    </lineage>
</organism>
<keyword evidence="26" id="KW-1185">Reference proteome</keyword>
<keyword evidence="6" id="KW-0808">Transferase</keyword>
<dbReference type="PROSITE" id="PS50109">
    <property type="entry name" value="HIS_KIN"/>
    <property type="match status" value="1"/>
</dbReference>
<evidence type="ECO:0000256" key="1">
    <source>
        <dbReference type="ARBA" id="ARBA00000085"/>
    </source>
</evidence>
<feature type="domain" description="Response regulatory" evidence="22">
    <location>
        <begin position="801"/>
        <end position="921"/>
    </location>
</feature>
<dbReference type="PANTHER" id="PTHR43047:SF64">
    <property type="entry name" value="HISTIDINE KINASE CONTAINING CHEY-HOMOLOGOUS RECEIVER DOMAIN AND PAS DOMAIN-RELATED"/>
    <property type="match status" value="1"/>
</dbReference>
<evidence type="ECO:0000256" key="19">
    <source>
        <dbReference type="SAM" id="Coils"/>
    </source>
</evidence>
<dbReference type="InterPro" id="IPR005467">
    <property type="entry name" value="His_kinase_dom"/>
</dbReference>
<dbReference type="EC" id="2.7.13.3" evidence="3"/>
<dbReference type="SMART" id="SM00388">
    <property type="entry name" value="HisKA"/>
    <property type="match status" value="1"/>
</dbReference>
<feature type="transmembrane region" description="Helical" evidence="20">
    <location>
        <begin position="143"/>
        <end position="165"/>
    </location>
</feature>
<dbReference type="Proteomes" id="UP000604481">
    <property type="component" value="Unassembled WGS sequence"/>
</dbReference>
<dbReference type="PROSITE" id="PS50112">
    <property type="entry name" value="PAS"/>
    <property type="match status" value="2"/>
</dbReference>
<dbReference type="CDD" id="cd00130">
    <property type="entry name" value="PAS"/>
    <property type="match status" value="2"/>
</dbReference>
<keyword evidence="12" id="KW-0902">Two-component regulatory system</keyword>
<reference evidence="25 26" key="1">
    <citation type="submission" date="2020-10" db="EMBL/GenBank/DDBJ databases">
        <title>The genome sequence of Chitinilyticum litopenaei 4Y14.</title>
        <authorList>
            <person name="Liu Y."/>
        </authorList>
    </citation>
    <scope>NUCLEOTIDE SEQUENCE [LARGE SCALE GENOMIC DNA]</scope>
    <source>
        <strain evidence="25 26">4Y14</strain>
    </source>
</reference>
<comment type="caution">
    <text evidence="25">The sequence shown here is derived from an EMBL/GenBank/DDBJ whole genome shotgun (WGS) entry which is preliminary data.</text>
</comment>
<feature type="domain" description="PAS" evidence="23">
    <location>
        <begin position="440"/>
        <end position="466"/>
    </location>
</feature>
<dbReference type="InterPro" id="IPR000014">
    <property type="entry name" value="PAS"/>
</dbReference>
<evidence type="ECO:0000256" key="7">
    <source>
        <dbReference type="ARBA" id="ARBA00022692"/>
    </source>
</evidence>
<dbReference type="RefSeq" id="WP_194114524.1">
    <property type="nucleotide sequence ID" value="NZ_JADFUA010000001.1"/>
</dbReference>
<evidence type="ECO:0000256" key="8">
    <source>
        <dbReference type="ARBA" id="ARBA00022741"/>
    </source>
</evidence>
<dbReference type="InterPro" id="IPR004358">
    <property type="entry name" value="Sig_transdc_His_kin-like_C"/>
</dbReference>
<dbReference type="SMART" id="SM00448">
    <property type="entry name" value="REC"/>
    <property type="match status" value="1"/>
</dbReference>
<evidence type="ECO:0000256" key="2">
    <source>
        <dbReference type="ARBA" id="ARBA00004651"/>
    </source>
</evidence>
<dbReference type="FunFam" id="3.30.565.10:FF:000010">
    <property type="entry name" value="Sensor histidine kinase RcsC"/>
    <property type="match status" value="1"/>
</dbReference>
<dbReference type="InterPro" id="IPR036890">
    <property type="entry name" value="HATPase_C_sf"/>
</dbReference>
<keyword evidence="11 20" id="KW-1133">Transmembrane helix</keyword>
<keyword evidence="19" id="KW-0175">Coiled coil</keyword>
<feature type="domain" description="Histidine kinase" evidence="21">
    <location>
        <begin position="553"/>
        <end position="775"/>
    </location>
</feature>
<evidence type="ECO:0000259" key="24">
    <source>
        <dbReference type="PROSITE" id="PS50113"/>
    </source>
</evidence>
<dbReference type="SMART" id="SM00086">
    <property type="entry name" value="PAC"/>
    <property type="match status" value="2"/>
</dbReference>
<evidence type="ECO:0000256" key="16">
    <source>
        <dbReference type="ARBA" id="ARBA00068150"/>
    </source>
</evidence>
<sequence>MLRFLALLSSYFAAGWLGLRMPAVDAHITLIWLPTGIAVAGLFCWGRGLWPAVALGALLVNLTIGSPSLAVAIALGNTLAPLLAVELLLRTGFLASFARQRDPLLLLLAAAVGMLISAGGGALSLLLAGVIPAAAFASAFLTWWLGDAVGVLLGAPLCMLILAGWRRPGWRELREMLAWLVLALLFGWFIFLRSDSATGHLPLAFLPVSLVALAAMRFGIAGAVIPSLAFSVLAVFGSATGRGVFALHDAAQVPYLVWAFMTTCVVTGLLITALQAERKRMESTLRESEQKLRGLYELSPIGIAMTDMQGRYLEFNQAFLQICGYSADELRALDYWQLTPRHYEADEQRQLEQLQRTGRYGPYEKEYIRKDGSLIPLLLNGTLVSDRDGQSCIWSFVEDTTESRRIQRQMQAVLAEQRAMLENDLIVIFRVSQRIIRWTNRAFDRLLGYQPDELIGQSTRVLYPDEAGYLALGEAAYPLLAQGLVYRAEHQFVTKTAEIRWVEVSGAMLDLDNGESLWALVDVSERRRSQAALSQAKEAADAANAAKSQFLATMAHEIRTPLNGVLGMAQLLLQEELSERERRDYARIILGSGQVLLTLLNDILDFSKIEADKLQLQSVVFHPAQLLAETAALFAELARSKNLQLEQCWHGDARGRYRGDPVRLRQMLSNLIGNAIKFTSVGIVRIEARELALADDRAELEFSVSDDGIGISQEQQALLFQPFSQVDASNTRAYGGTGLGLSIVRKLALMMQGDVGVRSREGEGSCFWFRVRVEPVAADDEAREQLRDRGGQSDLPQIARLVLVVEDNATNRIVVEAMLKKLGQRVECVEHGLAAVERLSRLPRPDLVLMDCQMPVMDGYEATRQIRQQELARGQSPIPIIALTAGAYEADRQQCLQAGMDAFLSKPVMLKDLQAILPSLPAADGSAPHLTGSSP</sequence>
<keyword evidence="10" id="KW-0067">ATP-binding</keyword>
<dbReference type="GO" id="GO:0000155">
    <property type="term" value="F:phosphorelay sensor kinase activity"/>
    <property type="evidence" value="ECO:0007669"/>
    <property type="project" value="InterPro"/>
</dbReference>
<evidence type="ECO:0000256" key="10">
    <source>
        <dbReference type="ARBA" id="ARBA00022840"/>
    </source>
</evidence>
<dbReference type="InterPro" id="IPR001610">
    <property type="entry name" value="PAC"/>
</dbReference>
<dbReference type="PANTHER" id="PTHR43047">
    <property type="entry name" value="TWO-COMPONENT HISTIDINE PROTEIN KINASE"/>
    <property type="match status" value="1"/>
</dbReference>
<keyword evidence="4" id="KW-1003">Cell membrane</keyword>
<dbReference type="Gene3D" id="3.30.565.10">
    <property type="entry name" value="Histidine kinase-like ATPase, C-terminal domain"/>
    <property type="match status" value="1"/>
</dbReference>
<protein>
    <recommendedName>
        <fullName evidence="16">Sensory/regulatory protein RpfC</fullName>
        <ecNumber evidence="3">2.7.13.3</ecNumber>
    </recommendedName>
    <alternativeName>
        <fullName evidence="17">Virulence sensor protein BvgS</fullName>
    </alternativeName>
</protein>
<evidence type="ECO:0000256" key="9">
    <source>
        <dbReference type="ARBA" id="ARBA00022777"/>
    </source>
</evidence>
<evidence type="ECO:0000256" key="3">
    <source>
        <dbReference type="ARBA" id="ARBA00012438"/>
    </source>
</evidence>
<dbReference type="AlphaFoldDB" id="A0A8J7K0H0"/>
<feature type="coiled-coil region" evidence="19">
    <location>
        <begin position="271"/>
        <end position="298"/>
    </location>
</feature>
<feature type="transmembrane region" description="Helical" evidence="20">
    <location>
        <begin position="30"/>
        <end position="46"/>
    </location>
</feature>
<evidence type="ECO:0000256" key="12">
    <source>
        <dbReference type="ARBA" id="ARBA00023012"/>
    </source>
</evidence>
<feature type="domain" description="PAC" evidence="24">
    <location>
        <begin position="361"/>
        <end position="412"/>
    </location>
</feature>
<name>A0A8J7K0H0_9NEIS</name>
<evidence type="ECO:0000256" key="17">
    <source>
        <dbReference type="ARBA" id="ARBA00070152"/>
    </source>
</evidence>
<comment type="subcellular location">
    <subcellularLocation>
        <location evidence="2">Cell membrane</location>
        <topology evidence="2">Multi-pass membrane protein</topology>
    </subcellularLocation>
</comment>
<feature type="domain" description="PAS" evidence="23">
    <location>
        <begin position="288"/>
        <end position="330"/>
    </location>
</feature>
<dbReference type="InterPro" id="IPR035965">
    <property type="entry name" value="PAS-like_dom_sf"/>
</dbReference>
<keyword evidence="9" id="KW-0418">Kinase</keyword>
<dbReference type="Pfam" id="PF05231">
    <property type="entry name" value="MASE1"/>
    <property type="match status" value="1"/>
</dbReference>
<feature type="transmembrane region" description="Helical" evidence="20">
    <location>
        <begin position="104"/>
        <end position="137"/>
    </location>
</feature>
<dbReference type="SMART" id="SM00387">
    <property type="entry name" value="HATPase_c"/>
    <property type="match status" value="1"/>
</dbReference>
<dbReference type="NCBIfam" id="TIGR00229">
    <property type="entry name" value="sensory_box"/>
    <property type="match status" value="2"/>
</dbReference>
<dbReference type="SMART" id="SM00091">
    <property type="entry name" value="PAS"/>
    <property type="match status" value="2"/>
</dbReference>
<dbReference type="Pfam" id="PF13426">
    <property type="entry name" value="PAS_9"/>
    <property type="match status" value="2"/>
</dbReference>
<dbReference type="GO" id="GO:0005524">
    <property type="term" value="F:ATP binding"/>
    <property type="evidence" value="ECO:0007669"/>
    <property type="project" value="UniProtKB-KW"/>
</dbReference>
<dbReference type="InterPro" id="IPR001789">
    <property type="entry name" value="Sig_transdc_resp-reg_receiver"/>
</dbReference>
<feature type="transmembrane region" description="Helical" evidence="20">
    <location>
        <begin position="253"/>
        <end position="274"/>
    </location>
</feature>
<dbReference type="CDD" id="cd16922">
    <property type="entry name" value="HATPase_EvgS-ArcB-TorS-like"/>
    <property type="match status" value="1"/>
</dbReference>
<evidence type="ECO:0000259" key="22">
    <source>
        <dbReference type="PROSITE" id="PS50110"/>
    </source>
</evidence>
<feature type="transmembrane region" description="Helical" evidence="20">
    <location>
        <begin position="177"/>
        <end position="194"/>
    </location>
</feature>
<evidence type="ECO:0000256" key="11">
    <source>
        <dbReference type="ARBA" id="ARBA00022989"/>
    </source>
</evidence>
<feature type="modified residue" description="4-aspartylphosphate" evidence="18">
    <location>
        <position position="851"/>
    </location>
</feature>
<keyword evidence="7 20" id="KW-0812">Transmembrane</keyword>
<dbReference type="Gene3D" id="3.40.50.2300">
    <property type="match status" value="1"/>
</dbReference>
<dbReference type="CDD" id="cd00082">
    <property type="entry name" value="HisKA"/>
    <property type="match status" value="1"/>
</dbReference>
<dbReference type="SUPFAM" id="SSF55874">
    <property type="entry name" value="ATPase domain of HSP90 chaperone/DNA topoisomerase II/histidine kinase"/>
    <property type="match status" value="1"/>
</dbReference>
<dbReference type="Pfam" id="PF00072">
    <property type="entry name" value="Response_reg"/>
    <property type="match status" value="1"/>
</dbReference>